<dbReference type="CDD" id="cd00093">
    <property type="entry name" value="HTH_XRE"/>
    <property type="match status" value="1"/>
</dbReference>
<evidence type="ECO:0000313" key="3">
    <source>
        <dbReference type="Proteomes" id="UP001418444"/>
    </source>
</evidence>
<accession>A0ABP7PB99</accession>
<dbReference type="PROSITE" id="PS50943">
    <property type="entry name" value="HTH_CROC1"/>
    <property type="match status" value="1"/>
</dbReference>
<dbReference type="Proteomes" id="UP001418444">
    <property type="component" value="Unassembled WGS sequence"/>
</dbReference>
<dbReference type="InterPro" id="IPR001387">
    <property type="entry name" value="Cro/C1-type_HTH"/>
</dbReference>
<proteinExistence type="predicted"/>
<organism evidence="2 3">
    <name type="scientific">Gordonia caeni</name>
    <dbReference type="NCBI Taxonomy" id="1007097"/>
    <lineage>
        <taxon>Bacteria</taxon>
        <taxon>Bacillati</taxon>
        <taxon>Actinomycetota</taxon>
        <taxon>Actinomycetes</taxon>
        <taxon>Mycobacteriales</taxon>
        <taxon>Gordoniaceae</taxon>
        <taxon>Gordonia</taxon>
    </lineage>
</organism>
<dbReference type="SMART" id="SM00530">
    <property type="entry name" value="HTH_XRE"/>
    <property type="match status" value="1"/>
</dbReference>
<dbReference type="Gene3D" id="1.10.260.40">
    <property type="entry name" value="lambda repressor-like DNA-binding domains"/>
    <property type="match status" value="1"/>
</dbReference>
<keyword evidence="3" id="KW-1185">Reference proteome</keyword>
<sequence length="78" mass="8983">MEVKDGAVIRRCRKEKRYSQRELAFLVRRSQNTIHLIESGKLRSISEDLAVALAARLGRNWDELFIAHEIVPVVEHAS</sequence>
<dbReference type="SUPFAM" id="SSF47413">
    <property type="entry name" value="lambda repressor-like DNA-binding domains"/>
    <property type="match status" value="1"/>
</dbReference>
<feature type="domain" description="HTH cro/C1-type" evidence="1">
    <location>
        <begin position="9"/>
        <end position="64"/>
    </location>
</feature>
<dbReference type="RefSeq" id="WP_344783959.1">
    <property type="nucleotide sequence ID" value="NZ_BAAAZW010000006.1"/>
</dbReference>
<evidence type="ECO:0000313" key="2">
    <source>
        <dbReference type="EMBL" id="GAA3962776.1"/>
    </source>
</evidence>
<dbReference type="Pfam" id="PF01381">
    <property type="entry name" value="HTH_3"/>
    <property type="match status" value="1"/>
</dbReference>
<dbReference type="InterPro" id="IPR010982">
    <property type="entry name" value="Lambda_DNA-bd_dom_sf"/>
</dbReference>
<reference evidence="3" key="1">
    <citation type="journal article" date="2019" name="Int. J. Syst. Evol. Microbiol.">
        <title>The Global Catalogue of Microorganisms (GCM) 10K type strain sequencing project: providing services to taxonomists for standard genome sequencing and annotation.</title>
        <authorList>
            <consortium name="The Broad Institute Genomics Platform"/>
            <consortium name="The Broad Institute Genome Sequencing Center for Infectious Disease"/>
            <person name="Wu L."/>
            <person name="Ma J."/>
        </authorList>
    </citation>
    <scope>NUCLEOTIDE SEQUENCE [LARGE SCALE GENOMIC DNA]</scope>
    <source>
        <strain evidence="3">JCM 16923</strain>
    </source>
</reference>
<comment type="caution">
    <text evidence="2">The sequence shown here is derived from an EMBL/GenBank/DDBJ whole genome shotgun (WGS) entry which is preliminary data.</text>
</comment>
<evidence type="ECO:0000259" key="1">
    <source>
        <dbReference type="PROSITE" id="PS50943"/>
    </source>
</evidence>
<protein>
    <recommendedName>
        <fullName evidence="1">HTH cro/C1-type domain-containing protein</fullName>
    </recommendedName>
</protein>
<name>A0ABP7PB99_9ACTN</name>
<gene>
    <name evidence="2" type="ORF">GCM10022231_23760</name>
</gene>
<dbReference type="EMBL" id="BAAAZW010000006">
    <property type="protein sequence ID" value="GAA3962776.1"/>
    <property type="molecule type" value="Genomic_DNA"/>
</dbReference>